<evidence type="ECO:0000313" key="4">
    <source>
        <dbReference type="EMBL" id="MBT2159778.1"/>
    </source>
</evidence>
<dbReference type="SMART" id="SM00448">
    <property type="entry name" value="REC"/>
    <property type="match status" value="1"/>
</dbReference>
<proteinExistence type="predicted"/>
<name>A0ABS5WA29_9FLAO</name>
<dbReference type="Pfam" id="PF00072">
    <property type="entry name" value="Response_reg"/>
    <property type="match status" value="1"/>
</dbReference>
<dbReference type="SUPFAM" id="SSF52172">
    <property type="entry name" value="CheY-like"/>
    <property type="match status" value="1"/>
</dbReference>
<evidence type="ECO:0000256" key="1">
    <source>
        <dbReference type="ARBA" id="ARBA00022553"/>
    </source>
</evidence>
<reference evidence="4 5" key="1">
    <citation type="submission" date="2020-06" db="EMBL/GenBank/DDBJ databases">
        <authorList>
            <person name="Isaeva M.P."/>
            <person name="Chernysheva N.Y."/>
        </authorList>
    </citation>
    <scope>NUCLEOTIDE SEQUENCE [LARGE SCALE GENOMIC DNA]</scope>
    <source>
        <strain evidence="4 5">KMM 6746</strain>
    </source>
</reference>
<feature type="domain" description="Response regulatory" evidence="3">
    <location>
        <begin position="4"/>
        <end position="119"/>
    </location>
</feature>
<organism evidence="4 5">
    <name type="scientific">Zobellia barbeyronii</name>
    <dbReference type="NCBI Taxonomy" id="2748009"/>
    <lineage>
        <taxon>Bacteria</taxon>
        <taxon>Pseudomonadati</taxon>
        <taxon>Bacteroidota</taxon>
        <taxon>Flavobacteriia</taxon>
        <taxon>Flavobacteriales</taxon>
        <taxon>Flavobacteriaceae</taxon>
        <taxon>Zobellia</taxon>
    </lineage>
</organism>
<dbReference type="InterPro" id="IPR050595">
    <property type="entry name" value="Bact_response_regulator"/>
</dbReference>
<dbReference type="Gene3D" id="3.40.50.2300">
    <property type="match status" value="1"/>
</dbReference>
<comment type="caution">
    <text evidence="4">The sequence shown here is derived from an EMBL/GenBank/DDBJ whole genome shotgun (WGS) entry which is preliminary data.</text>
</comment>
<evidence type="ECO:0000259" key="3">
    <source>
        <dbReference type="PROSITE" id="PS50110"/>
    </source>
</evidence>
<dbReference type="EMBL" id="JACATN010000001">
    <property type="protein sequence ID" value="MBT2159778.1"/>
    <property type="molecule type" value="Genomic_DNA"/>
</dbReference>
<dbReference type="PANTHER" id="PTHR44591:SF3">
    <property type="entry name" value="RESPONSE REGULATORY DOMAIN-CONTAINING PROTEIN"/>
    <property type="match status" value="1"/>
</dbReference>
<evidence type="ECO:0000256" key="2">
    <source>
        <dbReference type="PROSITE-ProRule" id="PRU00169"/>
    </source>
</evidence>
<dbReference type="Proteomes" id="UP000740413">
    <property type="component" value="Unassembled WGS sequence"/>
</dbReference>
<dbReference type="RefSeq" id="WP_214610070.1">
    <property type="nucleotide sequence ID" value="NZ_JACATN010000001.1"/>
</dbReference>
<gene>
    <name evidence="4" type="ORF">HW347_00795</name>
</gene>
<accession>A0ABS5WA29</accession>
<feature type="modified residue" description="4-aspartylphosphate" evidence="2">
    <location>
        <position position="54"/>
    </location>
</feature>
<evidence type="ECO:0000313" key="5">
    <source>
        <dbReference type="Proteomes" id="UP000740413"/>
    </source>
</evidence>
<protein>
    <submittedName>
        <fullName evidence="4">Response regulator</fullName>
    </submittedName>
</protein>
<dbReference type="PANTHER" id="PTHR44591">
    <property type="entry name" value="STRESS RESPONSE REGULATOR PROTEIN 1"/>
    <property type="match status" value="1"/>
</dbReference>
<sequence length="131" mass="14946">MKLKVLIVEDNLIIQMFLEHIITNAGKTHVKTADNGEDALSTIEQYMPDVVLLDIGLSGALNGIETAMILKEKYKTPFVYITGNSDYTTLENAKKTEPLHILRKPIDEYELNREFEIIRQKLLKAKLENSK</sequence>
<dbReference type="PROSITE" id="PS50110">
    <property type="entry name" value="RESPONSE_REGULATORY"/>
    <property type="match status" value="1"/>
</dbReference>
<reference evidence="5" key="2">
    <citation type="submission" date="2023-07" db="EMBL/GenBank/DDBJ databases">
        <title>Zobellia barbeyronii sp. nov., a new marine flavobacterium, isolated from green and red algae.</title>
        <authorList>
            <person name="Nedashkovskaya O.I."/>
            <person name="Otstavnykh N."/>
            <person name="Zhukova N."/>
            <person name="Guzev K."/>
            <person name="Chausova V."/>
            <person name="Tekutyeva L."/>
            <person name="Mikhailov V."/>
            <person name="Isaeva M."/>
        </authorList>
    </citation>
    <scope>NUCLEOTIDE SEQUENCE [LARGE SCALE GENOMIC DNA]</scope>
    <source>
        <strain evidence="5">KMM 6746</strain>
    </source>
</reference>
<dbReference type="InterPro" id="IPR001789">
    <property type="entry name" value="Sig_transdc_resp-reg_receiver"/>
</dbReference>
<keyword evidence="1 2" id="KW-0597">Phosphoprotein</keyword>
<keyword evidence="5" id="KW-1185">Reference proteome</keyword>
<dbReference type="InterPro" id="IPR011006">
    <property type="entry name" value="CheY-like_superfamily"/>
</dbReference>